<dbReference type="Proteomes" id="UP001388673">
    <property type="component" value="Unassembled WGS sequence"/>
</dbReference>
<sequence>MSRVTHTSHTTHTVSSDGSTPTTVSVHRYQVRSPAPAPSSSRGGVLADTASSRPPSRPRPPASTSRYASPPNVGHSSAGDPDYQTVYQVAPGVSYLRPAQGHTYAQPSPWSRSAQPSRPSTRYSQPAQQSTYAQSAAQTYQSTASLEYRSARGHGSWSSRATGQRSTVQPGGSQLIVIDRDTASARPRQGRSQPPSTPPRRIDDDDDDDTVVPGDSISCVGIRQSPPSPPPHFRDTPYYGSQGHVPSRESYSRWR</sequence>
<evidence type="ECO:0000313" key="3">
    <source>
        <dbReference type="Proteomes" id="UP001388673"/>
    </source>
</evidence>
<feature type="region of interest" description="Disordered" evidence="1">
    <location>
        <begin position="98"/>
        <end position="255"/>
    </location>
</feature>
<feature type="region of interest" description="Disordered" evidence="1">
    <location>
        <begin position="1"/>
        <end position="85"/>
    </location>
</feature>
<feature type="compositionally biased region" description="Low complexity" evidence="1">
    <location>
        <begin position="123"/>
        <end position="145"/>
    </location>
</feature>
<accession>A0AAW0YKB9</accession>
<dbReference type="AlphaFoldDB" id="A0AAW0YKB9"/>
<feature type="compositionally biased region" description="Low complexity" evidence="1">
    <location>
        <begin position="1"/>
        <end position="16"/>
    </location>
</feature>
<comment type="caution">
    <text evidence="2">The sequence shown here is derived from an EMBL/GenBank/DDBJ whole genome shotgun (WGS) entry which is preliminary data.</text>
</comment>
<keyword evidence="3" id="KW-1185">Reference proteome</keyword>
<dbReference type="EMBL" id="JBCAWK010000008">
    <property type="protein sequence ID" value="KAK8850727.1"/>
    <property type="molecule type" value="Genomic_DNA"/>
</dbReference>
<feature type="compositionally biased region" description="Low complexity" evidence="1">
    <location>
        <begin position="62"/>
        <end position="71"/>
    </location>
</feature>
<feature type="compositionally biased region" description="Polar residues" evidence="1">
    <location>
        <begin position="156"/>
        <end position="172"/>
    </location>
</feature>
<dbReference type="GeneID" id="92181905"/>
<dbReference type="RefSeq" id="XP_066802158.1">
    <property type="nucleotide sequence ID" value="XM_066947744.1"/>
</dbReference>
<feature type="compositionally biased region" description="Basic and acidic residues" evidence="1">
    <location>
        <begin position="246"/>
        <end position="255"/>
    </location>
</feature>
<evidence type="ECO:0000256" key="1">
    <source>
        <dbReference type="SAM" id="MobiDB-lite"/>
    </source>
</evidence>
<evidence type="ECO:0000313" key="2">
    <source>
        <dbReference type="EMBL" id="KAK8850727.1"/>
    </source>
</evidence>
<reference evidence="2 3" key="1">
    <citation type="journal article" date="2024" name="bioRxiv">
        <title>Comparative genomics of Cryptococcus and Kwoniella reveals pathogenesis evolution and contrasting karyotype dynamics via intercentromeric recombination or chromosome fusion.</title>
        <authorList>
            <person name="Coelho M.A."/>
            <person name="David-Palma M."/>
            <person name="Shea T."/>
            <person name="Bowers K."/>
            <person name="McGinley-Smith S."/>
            <person name="Mohammad A.W."/>
            <person name="Gnirke A."/>
            <person name="Yurkov A.M."/>
            <person name="Nowrousian M."/>
            <person name="Sun S."/>
            <person name="Cuomo C.A."/>
            <person name="Heitman J."/>
        </authorList>
    </citation>
    <scope>NUCLEOTIDE SEQUENCE [LARGE SCALE GENOMIC DNA]</scope>
    <source>
        <strain evidence="2 3">CBS 13917</strain>
    </source>
</reference>
<organism evidence="2 3">
    <name type="scientific">Kwoniella newhampshirensis</name>
    <dbReference type="NCBI Taxonomy" id="1651941"/>
    <lineage>
        <taxon>Eukaryota</taxon>
        <taxon>Fungi</taxon>
        <taxon>Dikarya</taxon>
        <taxon>Basidiomycota</taxon>
        <taxon>Agaricomycotina</taxon>
        <taxon>Tremellomycetes</taxon>
        <taxon>Tremellales</taxon>
        <taxon>Cryptococcaceae</taxon>
        <taxon>Kwoniella</taxon>
    </lineage>
</organism>
<feature type="compositionally biased region" description="Polar residues" evidence="1">
    <location>
        <begin position="103"/>
        <end position="122"/>
    </location>
</feature>
<name>A0AAW0YKB9_9TREE</name>
<dbReference type="KEGG" id="kne:92181905"/>
<proteinExistence type="predicted"/>
<gene>
    <name evidence="2" type="ORF">IAR55_004647</name>
</gene>
<protein>
    <submittedName>
        <fullName evidence="2">Uncharacterized protein</fullName>
    </submittedName>
</protein>